<feature type="region of interest" description="Disordered" evidence="1">
    <location>
        <begin position="26"/>
        <end position="93"/>
    </location>
</feature>
<proteinExistence type="predicted"/>
<dbReference type="EMBL" id="AGNL01019172">
    <property type="protein sequence ID" value="EJK62035.1"/>
    <property type="molecule type" value="Genomic_DNA"/>
</dbReference>
<reference evidence="2 3" key="1">
    <citation type="journal article" date="2012" name="Genome Biol.">
        <title>Genome and low-iron response of an oceanic diatom adapted to chronic iron limitation.</title>
        <authorList>
            <person name="Lommer M."/>
            <person name="Specht M."/>
            <person name="Roy A.S."/>
            <person name="Kraemer L."/>
            <person name="Andreson R."/>
            <person name="Gutowska M.A."/>
            <person name="Wolf J."/>
            <person name="Bergner S.V."/>
            <person name="Schilhabel M.B."/>
            <person name="Klostermeier U.C."/>
            <person name="Beiko R.G."/>
            <person name="Rosenstiel P."/>
            <person name="Hippler M."/>
            <person name="Laroche J."/>
        </authorList>
    </citation>
    <scope>NUCLEOTIDE SEQUENCE [LARGE SCALE GENOMIC DNA]</scope>
    <source>
        <strain evidence="2 3">CCMP1005</strain>
    </source>
</reference>
<organism evidence="2 3">
    <name type="scientific">Thalassiosira oceanica</name>
    <name type="common">Marine diatom</name>
    <dbReference type="NCBI Taxonomy" id="159749"/>
    <lineage>
        <taxon>Eukaryota</taxon>
        <taxon>Sar</taxon>
        <taxon>Stramenopiles</taxon>
        <taxon>Ochrophyta</taxon>
        <taxon>Bacillariophyta</taxon>
        <taxon>Coscinodiscophyceae</taxon>
        <taxon>Thalassiosirophycidae</taxon>
        <taxon>Thalassiosirales</taxon>
        <taxon>Thalassiosiraceae</taxon>
        <taxon>Thalassiosira</taxon>
    </lineage>
</organism>
<accession>K0S9T4</accession>
<dbReference type="AlphaFoldDB" id="K0S9T4"/>
<evidence type="ECO:0000313" key="3">
    <source>
        <dbReference type="Proteomes" id="UP000266841"/>
    </source>
</evidence>
<sequence>MKIINLAAAQAELEEEVKELRKRMENEAKADTVKNRTSIRSSVGSGASSMHEDMDDLEQAQRAVSFCDDNEPLGRVTSSQEAESIVGDDKSSG</sequence>
<name>K0S9T4_THAOC</name>
<evidence type="ECO:0000256" key="1">
    <source>
        <dbReference type="SAM" id="MobiDB-lite"/>
    </source>
</evidence>
<evidence type="ECO:0000313" key="2">
    <source>
        <dbReference type="EMBL" id="EJK62035.1"/>
    </source>
</evidence>
<dbReference type="Proteomes" id="UP000266841">
    <property type="component" value="Unassembled WGS sequence"/>
</dbReference>
<gene>
    <name evidence="2" type="ORF">THAOC_17372</name>
</gene>
<protein>
    <submittedName>
        <fullName evidence="2">Uncharacterized protein</fullName>
    </submittedName>
</protein>
<dbReference type="OrthoDB" id="43432at2759"/>
<keyword evidence="3" id="KW-1185">Reference proteome</keyword>
<comment type="caution">
    <text evidence="2">The sequence shown here is derived from an EMBL/GenBank/DDBJ whole genome shotgun (WGS) entry which is preliminary data.</text>
</comment>
<feature type="compositionally biased region" description="Low complexity" evidence="1">
    <location>
        <begin position="38"/>
        <end position="49"/>
    </location>
</feature>